<dbReference type="EMBL" id="ML977564">
    <property type="protein sequence ID" value="KAF2005324.1"/>
    <property type="molecule type" value="Genomic_DNA"/>
</dbReference>
<dbReference type="PANTHER" id="PTHR38791">
    <property type="entry name" value="ZN(II)2CYS6 TRANSCRIPTION FACTOR (EUROFUNG)-RELATED-RELATED"/>
    <property type="match status" value="1"/>
</dbReference>
<keyword evidence="1" id="KW-0539">Nucleus</keyword>
<dbReference type="Gene3D" id="4.10.240.10">
    <property type="entry name" value="Zn(2)-C6 fungal-type DNA-binding domain"/>
    <property type="match status" value="1"/>
</dbReference>
<keyword evidence="2" id="KW-0472">Membrane</keyword>
<feature type="transmembrane region" description="Helical" evidence="2">
    <location>
        <begin position="309"/>
        <end position="331"/>
    </location>
</feature>
<dbReference type="SMART" id="SM00066">
    <property type="entry name" value="GAL4"/>
    <property type="match status" value="1"/>
</dbReference>
<keyword evidence="2" id="KW-0812">Transmembrane</keyword>
<gene>
    <name evidence="4" type="ORF">P154DRAFT_518836</name>
</gene>
<keyword evidence="2" id="KW-1133">Transmembrane helix</keyword>
<dbReference type="OrthoDB" id="4226149at2759"/>
<organism evidence="4 5">
    <name type="scientific">Amniculicola lignicola CBS 123094</name>
    <dbReference type="NCBI Taxonomy" id="1392246"/>
    <lineage>
        <taxon>Eukaryota</taxon>
        <taxon>Fungi</taxon>
        <taxon>Dikarya</taxon>
        <taxon>Ascomycota</taxon>
        <taxon>Pezizomycotina</taxon>
        <taxon>Dothideomycetes</taxon>
        <taxon>Pleosporomycetidae</taxon>
        <taxon>Pleosporales</taxon>
        <taxon>Amniculicolaceae</taxon>
        <taxon>Amniculicola</taxon>
    </lineage>
</organism>
<dbReference type="InterPro" id="IPR001138">
    <property type="entry name" value="Zn2Cys6_DnaBD"/>
</dbReference>
<evidence type="ECO:0000259" key="3">
    <source>
        <dbReference type="PROSITE" id="PS50048"/>
    </source>
</evidence>
<reference evidence="4" key="1">
    <citation type="journal article" date="2020" name="Stud. Mycol.">
        <title>101 Dothideomycetes genomes: a test case for predicting lifestyles and emergence of pathogens.</title>
        <authorList>
            <person name="Haridas S."/>
            <person name="Albert R."/>
            <person name="Binder M."/>
            <person name="Bloem J."/>
            <person name="Labutti K."/>
            <person name="Salamov A."/>
            <person name="Andreopoulos B."/>
            <person name="Baker S."/>
            <person name="Barry K."/>
            <person name="Bills G."/>
            <person name="Bluhm B."/>
            <person name="Cannon C."/>
            <person name="Castanera R."/>
            <person name="Culley D."/>
            <person name="Daum C."/>
            <person name="Ezra D."/>
            <person name="Gonzalez J."/>
            <person name="Henrissat B."/>
            <person name="Kuo A."/>
            <person name="Liang C."/>
            <person name="Lipzen A."/>
            <person name="Lutzoni F."/>
            <person name="Magnuson J."/>
            <person name="Mondo S."/>
            <person name="Nolan M."/>
            <person name="Ohm R."/>
            <person name="Pangilinan J."/>
            <person name="Park H.-J."/>
            <person name="Ramirez L."/>
            <person name="Alfaro M."/>
            <person name="Sun H."/>
            <person name="Tritt A."/>
            <person name="Yoshinaga Y."/>
            <person name="Zwiers L.-H."/>
            <person name="Turgeon B."/>
            <person name="Goodwin S."/>
            <person name="Spatafora J."/>
            <person name="Crous P."/>
            <person name="Grigoriev I."/>
        </authorList>
    </citation>
    <scope>NUCLEOTIDE SEQUENCE</scope>
    <source>
        <strain evidence="4">CBS 123094</strain>
    </source>
</reference>
<dbReference type="SUPFAM" id="SSF57701">
    <property type="entry name" value="Zn2/Cys6 DNA-binding domain"/>
    <property type="match status" value="1"/>
</dbReference>
<protein>
    <recommendedName>
        <fullName evidence="3">Zn(2)-C6 fungal-type domain-containing protein</fullName>
    </recommendedName>
</protein>
<dbReference type="InterPro" id="IPR036864">
    <property type="entry name" value="Zn2-C6_fun-type_DNA-bd_sf"/>
</dbReference>
<dbReference type="PROSITE" id="PS00463">
    <property type="entry name" value="ZN2_CY6_FUNGAL_1"/>
    <property type="match status" value="1"/>
</dbReference>
<dbReference type="GO" id="GO:0008270">
    <property type="term" value="F:zinc ion binding"/>
    <property type="evidence" value="ECO:0007669"/>
    <property type="project" value="InterPro"/>
</dbReference>
<name>A0A6A5WWK4_9PLEO</name>
<dbReference type="GO" id="GO:0000981">
    <property type="term" value="F:DNA-binding transcription factor activity, RNA polymerase II-specific"/>
    <property type="evidence" value="ECO:0007669"/>
    <property type="project" value="InterPro"/>
</dbReference>
<evidence type="ECO:0000313" key="4">
    <source>
        <dbReference type="EMBL" id="KAF2005324.1"/>
    </source>
</evidence>
<evidence type="ECO:0000256" key="1">
    <source>
        <dbReference type="ARBA" id="ARBA00023242"/>
    </source>
</evidence>
<dbReference type="CDD" id="cd00067">
    <property type="entry name" value="GAL4"/>
    <property type="match status" value="1"/>
</dbReference>
<feature type="domain" description="Zn(2)-C6 fungal-type" evidence="3">
    <location>
        <begin position="10"/>
        <end position="38"/>
    </location>
</feature>
<sequence length="467" mass="52643">MVNPGHPSRSCTTCKFRRIKCDATRPTCLRCTTSKRVCLGYTNHEQSGSQPFLKAKESQITVPTRSLWNPVNHPPVRTSLATIRNITLPALFINSIRPTWIDKNSEQTIYYVREAIEVGVRSLQEPAQTIAARRALHQKYQAAMRELRGSLSLSSHLQSPFIPAYMFALYEMTVNLDSEDRTWQVHLDGFLEMLYRQRWKLQSDVKGPTLIRAMQLMNPENTVATSLANLTTDNFDKACLLLDIAKLRLRKLTLAMNELVSSGRCPRKLDVQKLRVALKQVERDIASIPLLLLSHTPDFINSKQQEYRAVFIIVASLLIATGELLHSITIYRNMQDYKRLSRLLRDAVDSISASIASFGPEKSETLTNTTQPIEFGSTTYLDALLGMWLLHCAANTCNITISQQEQLRGGIWRIGVDARIPKALSLAAITGDDATFSDTIAGLLVAGVDRKQFLFHRMAAWHGEERT</sequence>
<dbReference type="PROSITE" id="PS50048">
    <property type="entry name" value="ZN2_CY6_FUNGAL_2"/>
    <property type="match status" value="1"/>
</dbReference>
<evidence type="ECO:0000256" key="2">
    <source>
        <dbReference type="SAM" id="Phobius"/>
    </source>
</evidence>
<dbReference type="InterPro" id="IPR053175">
    <property type="entry name" value="DHMBA_Reg_Transcription_Factor"/>
</dbReference>
<proteinExistence type="predicted"/>
<evidence type="ECO:0000313" key="5">
    <source>
        <dbReference type="Proteomes" id="UP000799779"/>
    </source>
</evidence>
<accession>A0A6A5WWK4</accession>
<dbReference type="Pfam" id="PF00172">
    <property type="entry name" value="Zn_clus"/>
    <property type="match status" value="1"/>
</dbReference>
<dbReference type="Proteomes" id="UP000799779">
    <property type="component" value="Unassembled WGS sequence"/>
</dbReference>
<dbReference type="AlphaFoldDB" id="A0A6A5WWK4"/>
<keyword evidence="5" id="KW-1185">Reference proteome</keyword>
<dbReference type="PANTHER" id="PTHR38791:SF1">
    <property type="entry name" value="TRANSCRIPTION FACTOR, PUTATIVE-RELATED"/>
    <property type="match status" value="1"/>
</dbReference>